<dbReference type="EnsemblPlants" id="LPERR05G07210.1">
    <property type="protein sequence ID" value="LPERR05G07210.1"/>
    <property type="gene ID" value="LPERR05G07210"/>
</dbReference>
<sequence>MQLWMRGEASESDNGWFLMKRRNMRKVLDTGRDRDLVIKPDHVHLDQRHRPGAHREAVHQNDGLWVLLLPYGDLGHRRWKGVWPPHLRLLHGLASCLPRPRSRLSVMLLLTPEFGLGPE</sequence>
<evidence type="ECO:0000313" key="2">
    <source>
        <dbReference type="Proteomes" id="UP000032180"/>
    </source>
</evidence>
<keyword evidence="2" id="KW-1185">Reference proteome</keyword>
<reference evidence="1 2" key="1">
    <citation type="submission" date="2012-08" db="EMBL/GenBank/DDBJ databases">
        <title>Oryza genome evolution.</title>
        <authorList>
            <person name="Wing R.A."/>
        </authorList>
    </citation>
    <scope>NUCLEOTIDE SEQUENCE</scope>
</reference>
<name>A0A0D9WEB6_9ORYZ</name>
<protein>
    <submittedName>
        <fullName evidence="1">Uncharacterized protein</fullName>
    </submittedName>
</protein>
<dbReference type="AlphaFoldDB" id="A0A0D9WEB6"/>
<organism evidence="1 2">
    <name type="scientific">Leersia perrieri</name>
    <dbReference type="NCBI Taxonomy" id="77586"/>
    <lineage>
        <taxon>Eukaryota</taxon>
        <taxon>Viridiplantae</taxon>
        <taxon>Streptophyta</taxon>
        <taxon>Embryophyta</taxon>
        <taxon>Tracheophyta</taxon>
        <taxon>Spermatophyta</taxon>
        <taxon>Magnoliopsida</taxon>
        <taxon>Liliopsida</taxon>
        <taxon>Poales</taxon>
        <taxon>Poaceae</taxon>
        <taxon>BOP clade</taxon>
        <taxon>Oryzoideae</taxon>
        <taxon>Oryzeae</taxon>
        <taxon>Oryzinae</taxon>
        <taxon>Leersia</taxon>
    </lineage>
</organism>
<reference evidence="1" key="3">
    <citation type="submission" date="2015-04" db="UniProtKB">
        <authorList>
            <consortium name="EnsemblPlants"/>
        </authorList>
    </citation>
    <scope>IDENTIFICATION</scope>
</reference>
<evidence type="ECO:0000313" key="1">
    <source>
        <dbReference type="EnsemblPlants" id="LPERR05G07210.1"/>
    </source>
</evidence>
<reference evidence="2" key="2">
    <citation type="submission" date="2013-12" db="EMBL/GenBank/DDBJ databases">
        <authorList>
            <person name="Yu Y."/>
            <person name="Lee S."/>
            <person name="de Baynast K."/>
            <person name="Wissotski M."/>
            <person name="Liu L."/>
            <person name="Talag J."/>
            <person name="Goicoechea J."/>
            <person name="Angelova A."/>
            <person name="Jetty R."/>
            <person name="Kudrna D."/>
            <person name="Golser W."/>
            <person name="Rivera L."/>
            <person name="Zhang J."/>
            <person name="Wing R."/>
        </authorList>
    </citation>
    <scope>NUCLEOTIDE SEQUENCE</scope>
</reference>
<accession>A0A0D9WEB6</accession>
<dbReference type="HOGENOM" id="CLU_2064874_0_0_1"/>
<proteinExistence type="predicted"/>
<dbReference type="Proteomes" id="UP000032180">
    <property type="component" value="Chromosome 5"/>
</dbReference>
<dbReference type="Gramene" id="LPERR05G07210.1">
    <property type="protein sequence ID" value="LPERR05G07210.1"/>
    <property type="gene ID" value="LPERR05G07210"/>
</dbReference>